<dbReference type="SUPFAM" id="SSF51182">
    <property type="entry name" value="RmlC-like cupins"/>
    <property type="match status" value="1"/>
</dbReference>
<gene>
    <name evidence="2" type="ORF">EBQ10_09125</name>
</gene>
<organism evidence="2 3">
    <name type="scientific">Trueperella pyogenes</name>
    <dbReference type="NCBI Taxonomy" id="1661"/>
    <lineage>
        <taxon>Bacteria</taxon>
        <taxon>Bacillati</taxon>
        <taxon>Actinomycetota</taxon>
        <taxon>Actinomycetes</taxon>
        <taxon>Actinomycetales</taxon>
        <taxon>Actinomycetaceae</taxon>
        <taxon>Trueperella</taxon>
    </lineage>
</organism>
<protein>
    <submittedName>
        <fullName evidence="2">Cupin domain-containing protein</fullName>
    </submittedName>
</protein>
<dbReference type="Gene3D" id="2.60.120.10">
    <property type="entry name" value="Jelly Rolls"/>
    <property type="match status" value="1"/>
</dbReference>
<dbReference type="EMBL" id="CP033905">
    <property type="protein sequence ID" value="AZR07428.1"/>
    <property type="molecule type" value="Genomic_DNA"/>
</dbReference>
<dbReference type="AlphaFoldDB" id="A0A3S9QN91"/>
<evidence type="ECO:0000313" key="3">
    <source>
        <dbReference type="Proteomes" id="UP000275951"/>
    </source>
</evidence>
<accession>A0A3S9QN91</accession>
<evidence type="ECO:0000259" key="1">
    <source>
        <dbReference type="Pfam" id="PF07883"/>
    </source>
</evidence>
<name>A0A3S9QN91_9ACTO</name>
<dbReference type="PANTHER" id="PTHR37694:SF1">
    <property type="entry name" value="SLR8022 PROTEIN"/>
    <property type="match status" value="1"/>
</dbReference>
<dbReference type="InterPro" id="IPR011051">
    <property type="entry name" value="RmlC_Cupin_sf"/>
</dbReference>
<dbReference type="RefSeq" id="WP_108726153.1">
    <property type="nucleotide sequence ID" value="NZ_CP029001.1"/>
</dbReference>
<dbReference type="InterPro" id="IPR014710">
    <property type="entry name" value="RmlC-like_jellyroll"/>
</dbReference>
<proteinExistence type="predicted"/>
<dbReference type="Pfam" id="PF07883">
    <property type="entry name" value="Cupin_2"/>
    <property type="match status" value="1"/>
</dbReference>
<sequence length="116" mass="12513">MAEYQNLNLSAAHTGIFAELPIVKSATTSRVVVNNPLLRVVVFAFDTGQELTEHATPRAVIVQLNSGKMSFTIYGEESTLDAGDIVYLAPGTPHALRALEPCHLTLTLVDTAYNAE</sequence>
<dbReference type="CDD" id="cd02230">
    <property type="entry name" value="cupin_HP0902-like"/>
    <property type="match status" value="1"/>
</dbReference>
<dbReference type="PANTHER" id="PTHR37694">
    <property type="entry name" value="SLR8022 PROTEIN"/>
    <property type="match status" value="1"/>
</dbReference>
<feature type="domain" description="Cupin type-2" evidence="1">
    <location>
        <begin position="42"/>
        <end position="104"/>
    </location>
</feature>
<reference evidence="2 3" key="1">
    <citation type="submission" date="2018-11" db="EMBL/GenBank/DDBJ databases">
        <title>Multidrug-resistant genes are associated with an 42-kb island TGI1 carrying a complex class 1 integron in a Trueperella pyogenes.</title>
        <authorList>
            <person name="Dong W."/>
        </authorList>
    </citation>
    <scope>NUCLEOTIDE SEQUENCE [LARGE SCALE GENOMIC DNA]</scope>
    <source>
        <strain evidence="2 3">TP4</strain>
    </source>
</reference>
<dbReference type="Proteomes" id="UP000275951">
    <property type="component" value="Chromosome"/>
</dbReference>
<evidence type="ECO:0000313" key="2">
    <source>
        <dbReference type="EMBL" id="AZR07428.1"/>
    </source>
</evidence>
<dbReference type="InterPro" id="IPR013096">
    <property type="entry name" value="Cupin_2"/>
</dbReference>